<dbReference type="PANTHER" id="PTHR21660">
    <property type="entry name" value="THIOESTERASE SUPERFAMILY MEMBER-RELATED"/>
    <property type="match status" value="1"/>
</dbReference>
<dbReference type="Pfam" id="PF03061">
    <property type="entry name" value="4HBT"/>
    <property type="match status" value="1"/>
</dbReference>
<keyword evidence="2" id="KW-0378">Hydrolase</keyword>
<comment type="caution">
    <text evidence="4">The sequence shown here is derived from an EMBL/GenBank/DDBJ whole genome shotgun (WGS) entry which is preliminary data.</text>
</comment>
<dbReference type="AlphaFoldDB" id="A0A1Y2HYX5"/>
<organism evidence="4 5">
    <name type="scientific">Catenaria anguillulae PL171</name>
    <dbReference type="NCBI Taxonomy" id="765915"/>
    <lineage>
        <taxon>Eukaryota</taxon>
        <taxon>Fungi</taxon>
        <taxon>Fungi incertae sedis</taxon>
        <taxon>Blastocladiomycota</taxon>
        <taxon>Blastocladiomycetes</taxon>
        <taxon>Blastocladiales</taxon>
        <taxon>Catenariaceae</taxon>
        <taxon>Catenaria</taxon>
    </lineage>
</organism>
<keyword evidence="5" id="KW-1185">Reference proteome</keyword>
<dbReference type="Proteomes" id="UP000193411">
    <property type="component" value="Unassembled WGS sequence"/>
</dbReference>
<protein>
    <recommendedName>
        <fullName evidence="3">Thioesterase domain-containing protein</fullName>
    </recommendedName>
</protein>
<proteinExistence type="inferred from homology"/>
<evidence type="ECO:0000313" key="4">
    <source>
        <dbReference type="EMBL" id="ORZ39154.1"/>
    </source>
</evidence>
<gene>
    <name evidence="4" type="ORF">BCR44DRAFT_1427318</name>
</gene>
<dbReference type="InterPro" id="IPR039298">
    <property type="entry name" value="ACOT13"/>
</dbReference>
<dbReference type="OrthoDB" id="46529at2759"/>
<name>A0A1Y2HYX5_9FUNG</name>
<dbReference type="InterPro" id="IPR006683">
    <property type="entry name" value="Thioestr_dom"/>
</dbReference>
<dbReference type="EMBL" id="MCFL01000006">
    <property type="protein sequence ID" value="ORZ39154.1"/>
    <property type="molecule type" value="Genomic_DNA"/>
</dbReference>
<dbReference type="GO" id="GO:0047617">
    <property type="term" value="F:fatty acyl-CoA hydrolase activity"/>
    <property type="evidence" value="ECO:0007669"/>
    <property type="project" value="InterPro"/>
</dbReference>
<accession>A0A1Y2HYX5</accession>
<evidence type="ECO:0000256" key="1">
    <source>
        <dbReference type="ARBA" id="ARBA00008324"/>
    </source>
</evidence>
<dbReference type="STRING" id="765915.A0A1Y2HYX5"/>
<reference evidence="4 5" key="1">
    <citation type="submission" date="2016-07" db="EMBL/GenBank/DDBJ databases">
        <title>Pervasive Adenine N6-methylation of Active Genes in Fungi.</title>
        <authorList>
            <consortium name="DOE Joint Genome Institute"/>
            <person name="Mondo S.J."/>
            <person name="Dannebaum R.O."/>
            <person name="Kuo R.C."/>
            <person name="Labutti K."/>
            <person name="Haridas S."/>
            <person name="Kuo A."/>
            <person name="Salamov A."/>
            <person name="Ahrendt S.R."/>
            <person name="Lipzen A."/>
            <person name="Sullivan W."/>
            <person name="Andreopoulos W.B."/>
            <person name="Clum A."/>
            <person name="Lindquist E."/>
            <person name="Daum C."/>
            <person name="Ramamoorthy G.K."/>
            <person name="Gryganskyi A."/>
            <person name="Culley D."/>
            <person name="Magnuson J.K."/>
            <person name="James T.Y."/>
            <person name="O'Malley M.A."/>
            <person name="Stajich J.E."/>
            <person name="Spatafora J.W."/>
            <person name="Visel A."/>
            <person name="Grigoriev I.V."/>
        </authorList>
    </citation>
    <scope>NUCLEOTIDE SEQUENCE [LARGE SCALE GENOMIC DNA]</scope>
    <source>
        <strain evidence="4 5">PL171</strain>
    </source>
</reference>
<comment type="similarity">
    <text evidence="1">Belongs to the thioesterase PaaI family.</text>
</comment>
<dbReference type="InterPro" id="IPR029069">
    <property type="entry name" value="HotDog_dom_sf"/>
</dbReference>
<feature type="domain" description="Thioesterase" evidence="3">
    <location>
        <begin position="2"/>
        <end position="63"/>
    </location>
</feature>
<evidence type="ECO:0000256" key="2">
    <source>
        <dbReference type="ARBA" id="ARBA00022801"/>
    </source>
</evidence>
<dbReference type="SUPFAM" id="SSF54637">
    <property type="entry name" value="Thioesterase/thiol ester dehydrase-isomerase"/>
    <property type="match status" value="1"/>
</dbReference>
<dbReference type="Gene3D" id="3.10.129.10">
    <property type="entry name" value="Hotdog Thioesterase"/>
    <property type="match status" value="1"/>
</dbReference>
<dbReference type="PANTHER" id="PTHR21660:SF1">
    <property type="entry name" value="ACYL-COENZYME A THIOESTERASE 13"/>
    <property type="match status" value="1"/>
</dbReference>
<sequence length="96" mass="9752">MLATLVDGVTSMAICEVGHPTGGMSVELGVTHLKAVPSGSTVVVVAEVERIGGNLAFARCQLFPSVSVEQGGCLVASGKHTKFVGGKLADRKPFAA</sequence>
<evidence type="ECO:0000313" key="5">
    <source>
        <dbReference type="Proteomes" id="UP000193411"/>
    </source>
</evidence>
<evidence type="ECO:0000259" key="3">
    <source>
        <dbReference type="Pfam" id="PF03061"/>
    </source>
</evidence>